<dbReference type="Proteomes" id="UP000029999">
    <property type="component" value="Unassembled WGS sequence"/>
</dbReference>
<evidence type="ECO:0000313" key="2">
    <source>
        <dbReference type="Proteomes" id="UP000029999"/>
    </source>
</evidence>
<dbReference type="EMBL" id="JRQD01000001">
    <property type="protein sequence ID" value="KGM08052.1"/>
    <property type="molecule type" value="Genomic_DNA"/>
</dbReference>
<sequence length="70" mass="8376">MRDYAKQRVKELKLKKVRVNNAGCLNRCKLGPMLVIYPEGIWYRYENKEDIDEIIESHLIQGEIVERLQK</sequence>
<proteinExistence type="predicted"/>
<dbReference type="AlphaFoldDB" id="A0A0A0BK48"/>
<dbReference type="Gene3D" id="3.40.30.10">
    <property type="entry name" value="Glutaredoxin"/>
    <property type="match status" value="1"/>
</dbReference>
<accession>A0A0A0BK48</accession>
<evidence type="ECO:0000313" key="1">
    <source>
        <dbReference type="EMBL" id="KGM08052.1"/>
    </source>
</evidence>
<organism evidence="1 2">
    <name type="scientific">Methylophaga thiooxydans</name>
    <dbReference type="NCBI Taxonomy" id="392484"/>
    <lineage>
        <taxon>Bacteria</taxon>
        <taxon>Pseudomonadati</taxon>
        <taxon>Pseudomonadota</taxon>
        <taxon>Gammaproteobacteria</taxon>
        <taxon>Thiotrichales</taxon>
        <taxon>Piscirickettsiaceae</taxon>
        <taxon>Methylophaga</taxon>
    </lineage>
</organism>
<protein>
    <submittedName>
        <fullName evidence="1">Ferredoxin, 2Fe-2S</fullName>
    </submittedName>
</protein>
<dbReference type="STRING" id="392484.LP43_0475"/>
<dbReference type="CDD" id="cd02980">
    <property type="entry name" value="TRX_Fd_family"/>
    <property type="match status" value="1"/>
</dbReference>
<dbReference type="InterPro" id="IPR036249">
    <property type="entry name" value="Thioredoxin-like_sf"/>
</dbReference>
<gene>
    <name evidence="1" type="ORF">LP43_0475</name>
</gene>
<dbReference type="SUPFAM" id="SSF52833">
    <property type="entry name" value="Thioredoxin-like"/>
    <property type="match status" value="1"/>
</dbReference>
<comment type="caution">
    <text evidence="1">The sequence shown here is derived from an EMBL/GenBank/DDBJ whole genome shotgun (WGS) entry which is preliminary data.</text>
</comment>
<name>A0A0A0BK48_9GAMM</name>
<reference evidence="1 2" key="1">
    <citation type="submission" date="2014-09" db="EMBL/GenBank/DDBJ databases">
        <authorList>
            <person name="Grob C."/>
            <person name="Taubert M."/>
            <person name="Howat A.M."/>
            <person name="Burns O.J."/>
            <person name="Dixon J.L."/>
            <person name="Chen Y."/>
            <person name="Murrell J.C."/>
        </authorList>
    </citation>
    <scope>NUCLEOTIDE SEQUENCE [LARGE SCALE GENOMIC DNA]</scope>
    <source>
        <strain evidence="1">L4</strain>
    </source>
</reference>